<dbReference type="Proteomes" id="UP000642070">
    <property type="component" value="Unassembled WGS sequence"/>
</dbReference>
<name>A0A917U8U7_9ACTN</name>
<organism evidence="2 3">
    <name type="scientific">Dactylosporangium sucinum</name>
    <dbReference type="NCBI Taxonomy" id="1424081"/>
    <lineage>
        <taxon>Bacteria</taxon>
        <taxon>Bacillati</taxon>
        <taxon>Actinomycetota</taxon>
        <taxon>Actinomycetes</taxon>
        <taxon>Micromonosporales</taxon>
        <taxon>Micromonosporaceae</taxon>
        <taxon>Dactylosporangium</taxon>
    </lineage>
</organism>
<dbReference type="AlphaFoldDB" id="A0A917U8U7"/>
<sequence>MHSPGCARQRRHGRRAAFAALQAGGRGAARGPGLARFGSGVSLMAGAGSPAWRWGTLLSLRQEPTDAAEAMAVAAGTAAGEPARQVEDGLQDQEEGDERPVQRGERPCQPDP</sequence>
<keyword evidence="3" id="KW-1185">Reference proteome</keyword>
<feature type="compositionally biased region" description="Basic and acidic residues" evidence="1">
    <location>
        <begin position="98"/>
        <end position="112"/>
    </location>
</feature>
<dbReference type="EMBL" id="BMPI01000055">
    <property type="protein sequence ID" value="GGM67096.1"/>
    <property type="molecule type" value="Genomic_DNA"/>
</dbReference>
<gene>
    <name evidence="2" type="ORF">GCM10007977_080950</name>
</gene>
<evidence type="ECO:0000256" key="1">
    <source>
        <dbReference type="SAM" id="MobiDB-lite"/>
    </source>
</evidence>
<evidence type="ECO:0000313" key="3">
    <source>
        <dbReference type="Proteomes" id="UP000642070"/>
    </source>
</evidence>
<feature type="region of interest" description="Disordered" evidence="1">
    <location>
        <begin position="75"/>
        <end position="112"/>
    </location>
</feature>
<comment type="caution">
    <text evidence="2">The sequence shown here is derived from an EMBL/GenBank/DDBJ whole genome shotgun (WGS) entry which is preliminary data.</text>
</comment>
<reference evidence="2" key="2">
    <citation type="submission" date="2020-09" db="EMBL/GenBank/DDBJ databases">
        <authorList>
            <person name="Sun Q."/>
            <person name="Ohkuma M."/>
        </authorList>
    </citation>
    <scope>NUCLEOTIDE SEQUENCE</scope>
    <source>
        <strain evidence="2">JCM 19831</strain>
    </source>
</reference>
<evidence type="ECO:0000313" key="2">
    <source>
        <dbReference type="EMBL" id="GGM67096.1"/>
    </source>
</evidence>
<protein>
    <submittedName>
        <fullName evidence="2">Uncharacterized protein</fullName>
    </submittedName>
</protein>
<reference evidence="2" key="1">
    <citation type="journal article" date="2014" name="Int. J. Syst. Evol. Microbiol.">
        <title>Complete genome sequence of Corynebacterium casei LMG S-19264T (=DSM 44701T), isolated from a smear-ripened cheese.</title>
        <authorList>
            <consortium name="US DOE Joint Genome Institute (JGI-PGF)"/>
            <person name="Walter F."/>
            <person name="Albersmeier A."/>
            <person name="Kalinowski J."/>
            <person name="Ruckert C."/>
        </authorList>
    </citation>
    <scope>NUCLEOTIDE SEQUENCE</scope>
    <source>
        <strain evidence="2">JCM 19831</strain>
    </source>
</reference>
<proteinExistence type="predicted"/>
<accession>A0A917U8U7</accession>